<gene>
    <name evidence="3" type="ordered locus">AciX9_1137</name>
</gene>
<protein>
    <submittedName>
        <fullName evidence="3">PASTA domain containing protein</fullName>
    </submittedName>
</protein>
<dbReference type="EMBL" id="CP002480">
    <property type="protein sequence ID" value="ADW68200.1"/>
    <property type="molecule type" value="Genomic_DNA"/>
</dbReference>
<dbReference type="AlphaFoldDB" id="E8X3K9"/>
<feature type="domain" description="PASTA" evidence="2">
    <location>
        <begin position="99"/>
        <end position="165"/>
    </location>
</feature>
<dbReference type="Gene3D" id="3.30.10.20">
    <property type="match status" value="3"/>
</dbReference>
<feature type="transmembrane region" description="Helical" evidence="1">
    <location>
        <begin position="6"/>
        <end position="23"/>
    </location>
</feature>
<organism evidence="4">
    <name type="scientific">Granulicella tundricola (strain ATCC BAA-1859 / DSM 23138 / MP5ACTX9)</name>
    <dbReference type="NCBI Taxonomy" id="1198114"/>
    <lineage>
        <taxon>Bacteria</taxon>
        <taxon>Pseudomonadati</taxon>
        <taxon>Acidobacteriota</taxon>
        <taxon>Terriglobia</taxon>
        <taxon>Terriglobales</taxon>
        <taxon>Acidobacteriaceae</taxon>
        <taxon>Granulicella</taxon>
    </lineage>
</organism>
<keyword evidence="4" id="KW-1185">Reference proteome</keyword>
<reference evidence="4" key="1">
    <citation type="submission" date="2011-01" db="EMBL/GenBank/DDBJ databases">
        <title>Complete sequence of chromosome of Acidobacterium sp. MP5ACTX9.</title>
        <authorList>
            <consortium name="US DOE Joint Genome Institute"/>
            <person name="Lucas S."/>
            <person name="Copeland A."/>
            <person name="Lapidus A."/>
            <person name="Cheng J.-F."/>
            <person name="Goodwin L."/>
            <person name="Pitluck S."/>
            <person name="Teshima H."/>
            <person name="Detter J.C."/>
            <person name="Han C."/>
            <person name="Tapia R."/>
            <person name="Land M."/>
            <person name="Hauser L."/>
            <person name="Kyrpides N."/>
            <person name="Ivanova N."/>
            <person name="Ovchinnikova G."/>
            <person name="Pagani I."/>
            <person name="Rawat S.R."/>
            <person name="Mannisto M."/>
            <person name="Haggblom M.M."/>
            <person name="Woyke T."/>
        </authorList>
    </citation>
    <scope>NUCLEOTIDE SEQUENCE [LARGE SCALE GENOMIC DNA]</scope>
    <source>
        <strain evidence="4">MP5ACTX9</strain>
    </source>
</reference>
<evidence type="ECO:0000259" key="2">
    <source>
        <dbReference type="PROSITE" id="PS51178"/>
    </source>
</evidence>
<proteinExistence type="predicted"/>
<dbReference type="InterPro" id="IPR005543">
    <property type="entry name" value="PASTA_dom"/>
</dbReference>
<keyword evidence="1" id="KW-0812">Transmembrane</keyword>
<feature type="domain" description="PASTA" evidence="2">
    <location>
        <begin position="32"/>
        <end position="98"/>
    </location>
</feature>
<evidence type="ECO:0000313" key="4">
    <source>
        <dbReference type="Proteomes" id="UP000000343"/>
    </source>
</evidence>
<dbReference type="PaxDb" id="1198114-AciX9_1137"/>
<dbReference type="OrthoDB" id="117799at2"/>
<keyword evidence="1" id="KW-1133">Transmembrane helix</keyword>
<dbReference type="CDD" id="cd06577">
    <property type="entry name" value="PASTA_pknB"/>
    <property type="match status" value="2"/>
</dbReference>
<dbReference type="Proteomes" id="UP000000343">
    <property type="component" value="Chromosome"/>
</dbReference>
<sequence>MKRILYIILGGMLMFVVTLFAAFSSMRLAIHGREVDVPSLSGLSDQDAAEAARKLGLNLSVENRFYSAAIPPNHVLSQSPAPGSLVRRGWQVRVTESLGGQQVSIPDVTGQTERPAALVLKRLQLDLGGTSHLPAPGPEGTVLAQSPPANSGGVFGPHVSILVAAPETDAPAQAYVMPAIVGLTISAANTRLATAGLHIASSVDPSTIPPPEPLDTTADPAIPPTVIAPPPVSTSAVIVSQYPAPGHRITHSDNIKVTVAHPADTSADATTPAPSPI</sequence>
<name>E8X3K9_GRATM</name>
<dbReference type="HOGENOM" id="CLU_933617_0_0_0"/>
<dbReference type="SMART" id="SM00740">
    <property type="entry name" value="PASTA"/>
    <property type="match status" value="3"/>
</dbReference>
<dbReference type="eggNOG" id="COG2815">
    <property type="taxonomic scope" value="Bacteria"/>
</dbReference>
<keyword evidence="1" id="KW-0472">Membrane</keyword>
<dbReference type="KEGG" id="acm:AciX9_1137"/>
<accession>E8X3K9</accession>
<evidence type="ECO:0000256" key="1">
    <source>
        <dbReference type="SAM" id="Phobius"/>
    </source>
</evidence>
<dbReference type="STRING" id="1198114.AciX9_1137"/>
<evidence type="ECO:0000313" key="3">
    <source>
        <dbReference type="EMBL" id="ADW68200.1"/>
    </source>
</evidence>
<dbReference type="Pfam" id="PF03793">
    <property type="entry name" value="PASTA"/>
    <property type="match status" value="2"/>
</dbReference>
<dbReference type="PROSITE" id="PS51178">
    <property type="entry name" value="PASTA"/>
    <property type="match status" value="2"/>
</dbReference>
<dbReference type="RefSeq" id="WP_013579523.1">
    <property type="nucleotide sequence ID" value="NC_015064.1"/>
</dbReference>